<proteinExistence type="predicted"/>
<evidence type="ECO:0000313" key="2">
    <source>
        <dbReference type="EMBL" id="CDH45744.1"/>
    </source>
</evidence>
<feature type="chain" id="PRO_5031296584" evidence="1">
    <location>
        <begin position="28"/>
        <end position="127"/>
    </location>
</feature>
<keyword evidence="1" id="KW-0732">Signal</keyword>
<reference evidence="2 3" key="1">
    <citation type="journal article" date="2014" name="ISME J.">
        <title>Candidatus Competibacter-lineage genomes retrieved from metagenomes reveal functional metabolic diversity.</title>
        <authorList>
            <person name="McIlroy S.J."/>
            <person name="Albertsen M."/>
            <person name="Andresen E.K."/>
            <person name="Saunders A.M."/>
            <person name="Kristiansen R."/>
            <person name="Stokholm-Bjerregaard M."/>
            <person name="Nielsen K.L."/>
            <person name="Nielsen P.H."/>
        </authorList>
    </citation>
    <scope>NUCLEOTIDE SEQUENCE [LARGE SCALE GENOMIC DNA]</scope>
    <source>
        <strain evidence="2 3">Run_B_J11</strain>
    </source>
</reference>
<keyword evidence="3" id="KW-1185">Reference proteome</keyword>
<feature type="signal peptide" evidence="1">
    <location>
        <begin position="1"/>
        <end position="27"/>
    </location>
</feature>
<dbReference type="RefSeq" id="WP_195912184.1">
    <property type="nucleotide sequence ID" value="NZ_CBTK010000206.1"/>
</dbReference>
<dbReference type="Proteomes" id="UP000019184">
    <property type="component" value="Unassembled WGS sequence"/>
</dbReference>
<name>A0A7U7GC75_9GAMM</name>
<protein>
    <submittedName>
        <fullName evidence="2">Uncharacterized protein</fullName>
    </submittedName>
</protein>
<sequence length="127" mass="14132">MTTKRQLRTAMFLACMTLAVVWGNAGAADIPVITGEHWTASSAEVQKAYLIGIANLVQVETAYYAKNPPKDAQNFVPRLAKGLRGQTLDSIRESLNRWYAGNPDQLQRPVIETIWFEMAVPGLQKNK</sequence>
<gene>
    <name evidence="2" type="ORF">BN874_2840004</name>
</gene>
<organism evidence="2 3">
    <name type="scientific">Candidatus Contendobacter odensis Run_B_J11</name>
    <dbReference type="NCBI Taxonomy" id="1400861"/>
    <lineage>
        <taxon>Bacteria</taxon>
        <taxon>Pseudomonadati</taxon>
        <taxon>Pseudomonadota</taxon>
        <taxon>Gammaproteobacteria</taxon>
        <taxon>Candidatus Competibacteraceae</taxon>
        <taxon>Candidatus Contendibacter</taxon>
    </lineage>
</organism>
<dbReference type="AlphaFoldDB" id="A0A7U7GC75"/>
<evidence type="ECO:0000313" key="3">
    <source>
        <dbReference type="Proteomes" id="UP000019184"/>
    </source>
</evidence>
<comment type="caution">
    <text evidence="2">The sequence shown here is derived from an EMBL/GenBank/DDBJ whole genome shotgun (WGS) entry which is preliminary data.</text>
</comment>
<dbReference type="EMBL" id="CBTK010000206">
    <property type="protein sequence ID" value="CDH45744.1"/>
    <property type="molecule type" value="Genomic_DNA"/>
</dbReference>
<accession>A0A7U7GC75</accession>
<evidence type="ECO:0000256" key="1">
    <source>
        <dbReference type="SAM" id="SignalP"/>
    </source>
</evidence>